<sequence>MSFKSDLSLPNMYSSLKHLDPSNTRVKERHCPILLLDSVVNFGDRTFSPEKNLITVCCSTLHGTFCSIITPAKRRQDKIGSNQTRIEGGGYGSTISMSHSFCSVCGLFTHKSIPPCISPQKNSSGLDPVSVGEIYTLSIHPTRLFNRVYIKIGPHVAIVT</sequence>
<name>A0A4Y2GYN2_ARAVE</name>
<accession>A0A4Y2GYN2</accession>
<gene>
    <name evidence="1" type="ORF">AVEN_216355_1</name>
</gene>
<reference evidence="1 2" key="1">
    <citation type="journal article" date="2019" name="Sci. Rep.">
        <title>Orb-weaving spider Araneus ventricosus genome elucidates the spidroin gene catalogue.</title>
        <authorList>
            <person name="Kono N."/>
            <person name="Nakamura H."/>
            <person name="Ohtoshi R."/>
            <person name="Moran D.A.P."/>
            <person name="Shinohara A."/>
            <person name="Yoshida Y."/>
            <person name="Fujiwara M."/>
            <person name="Mori M."/>
            <person name="Tomita M."/>
            <person name="Arakawa K."/>
        </authorList>
    </citation>
    <scope>NUCLEOTIDE SEQUENCE [LARGE SCALE GENOMIC DNA]</scope>
</reference>
<keyword evidence="2" id="KW-1185">Reference proteome</keyword>
<comment type="caution">
    <text evidence="1">The sequence shown here is derived from an EMBL/GenBank/DDBJ whole genome shotgun (WGS) entry which is preliminary data.</text>
</comment>
<dbReference type="Proteomes" id="UP000499080">
    <property type="component" value="Unassembled WGS sequence"/>
</dbReference>
<dbReference type="AlphaFoldDB" id="A0A4Y2GYN2"/>
<proteinExistence type="predicted"/>
<evidence type="ECO:0000313" key="2">
    <source>
        <dbReference type="Proteomes" id="UP000499080"/>
    </source>
</evidence>
<organism evidence="1 2">
    <name type="scientific">Araneus ventricosus</name>
    <name type="common">Orbweaver spider</name>
    <name type="synonym">Epeira ventricosa</name>
    <dbReference type="NCBI Taxonomy" id="182803"/>
    <lineage>
        <taxon>Eukaryota</taxon>
        <taxon>Metazoa</taxon>
        <taxon>Ecdysozoa</taxon>
        <taxon>Arthropoda</taxon>
        <taxon>Chelicerata</taxon>
        <taxon>Arachnida</taxon>
        <taxon>Araneae</taxon>
        <taxon>Araneomorphae</taxon>
        <taxon>Entelegynae</taxon>
        <taxon>Araneoidea</taxon>
        <taxon>Araneidae</taxon>
        <taxon>Araneus</taxon>
    </lineage>
</organism>
<dbReference type="EMBL" id="BGPR01001600">
    <property type="protein sequence ID" value="GBM57608.1"/>
    <property type="molecule type" value="Genomic_DNA"/>
</dbReference>
<protein>
    <submittedName>
        <fullName evidence="1">Uncharacterized protein</fullName>
    </submittedName>
</protein>
<evidence type="ECO:0000313" key="1">
    <source>
        <dbReference type="EMBL" id="GBM57608.1"/>
    </source>
</evidence>